<feature type="region of interest" description="Disordered" evidence="1">
    <location>
        <begin position="1"/>
        <end position="38"/>
    </location>
</feature>
<feature type="compositionally biased region" description="Low complexity" evidence="1">
    <location>
        <begin position="1465"/>
        <end position="1479"/>
    </location>
</feature>
<feature type="region of interest" description="Disordered" evidence="1">
    <location>
        <begin position="332"/>
        <end position="559"/>
    </location>
</feature>
<feature type="compositionally biased region" description="Basic and acidic residues" evidence="1">
    <location>
        <begin position="1273"/>
        <end position="1285"/>
    </location>
</feature>
<feature type="compositionally biased region" description="Gly residues" evidence="1">
    <location>
        <begin position="2209"/>
        <end position="2219"/>
    </location>
</feature>
<feature type="compositionally biased region" description="Basic and acidic residues" evidence="1">
    <location>
        <begin position="10"/>
        <end position="21"/>
    </location>
</feature>
<feature type="compositionally biased region" description="Acidic residues" evidence="1">
    <location>
        <begin position="1131"/>
        <end position="1143"/>
    </location>
</feature>
<feature type="region of interest" description="Disordered" evidence="1">
    <location>
        <begin position="50"/>
        <end position="81"/>
    </location>
</feature>
<feature type="compositionally biased region" description="Basic residues" evidence="1">
    <location>
        <begin position="984"/>
        <end position="993"/>
    </location>
</feature>
<feature type="region of interest" description="Disordered" evidence="1">
    <location>
        <begin position="937"/>
        <end position="993"/>
    </location>
</feature>
<proteinExistence type="predicted"/>
<feature type="compositionally biased region" description="Gly residues" evidence="1">
    <location>
        <begin position="1903"/>
        <end position="1918"/>
    </location>
</feature>
<feature type="compositionally biased region" description="Basic and acidic residues" evidence="1">
    <location>
        <begin position="425"/>
        <end position="441"/>
    </location>
</feature>
<feature type="compositionally biased region" description="Basic and acidic residues" evidence="1">
    <location>
        <begin position="489"/>
        <end position="521"/>
    </location>
</feature>
<feature type="region of interest" description="Disordered" evidence="1">
    <location>
        <begin position="1117"/>
        <end position="1480"/>
    </location>
</feature>
<feature type="compositionally biased region" description="Basic residues" evidence="1">
    <location>
        <begin position="2461"/>
        <end position="2470"/>
    </location>
</feature>
<organism evidence="2 3">
    <name type="scientific">Venturia inaequalis</name>
    <name type="common">Apple scab fungus</name>
    <dbReference type="NCBI Taxonomy" id="5025"/>
    <lineage>
        <taxon>Eukaryota</taxon>
        <taxon>Fungi</taxon>
        <taxon>Dikarya</taxon>
        <taxon>Ascomycota</taxon>
        <taxon>Pezizomycotina</taxon>
        <taxon>Dothideomycetes</taxon>
        <taxon>Pleosporomycetidae</taxon>
        <taxon>Venturiales</taxon>
        <taxon>Venturiaceae</taxon>
        <taxon>Venturia</taxon>
    </lineage>
</organism>
<feature type="compositionally biased region" description="Basic and acidic residues" evidence="1">
    <location>
        <begin position="2300"/>
        <end position="2318"/>
    </location>
</feature>
<feature type="compositionally biased region" description="Polar residues" evidence="1">
    <location>
        <begin position="1633"/>
        <end position="1653"/>
    </location>
</feature>
<evidence type="ECO:0000256" key="1">
    <source>
        <dbReference type="SAM" id="MobiDB-lite"/>
    </source>
</evidence>
<comment type="caution">
    <text evidence="2">The sequence shown here is derived from an EMBL/GenBank/DDBJ whole genome shotgun (WGS) entry which is preliminary data.</text>
</comment>
<dbReference type="Proteomes" id="UP000447873">
    <property type="component" value="Unassembled WGS sequence"/>
</dbReference>
<feature type="compositionally biased region" description="Basic and acidic residues" evidence="1">
    <location>
        <begin position="151"/>
        <end position="181"/>
    </location>
</feature>
<feature type="compositionally biased region" description="Low complexity" evidence="1">
    <location>
        <begin position="2048"/>
        <end position="2069"/>
    </location>
</feature>
<feature type="compositionally biased region" description="Polar residues" evidence="1">
    <location>
        <begin position="1957"/>
        <end position="1970"/>
    </location>
</feature>
<feature type="region of interest" description="Disordered" evidence="1">
    <location>
        <begin position="2399"/>
        <end position="2477"/>
    </location>
</feature>
<protein>
    <submittedName>
        <fullName evidence="2">Uncharacterized protein</fullName>
    </submittedName>
</protein>
<feature type="region of interest" description="Disordered" evidence="1">
    <location>
        <begin position="1668"/>
        <end position="1748"/>
    </location>
</feature>
<feature type="compositionally biased region" description="Gly residues" evidence="1">
    <location>
        <begin position="2236"/>
        <end position="2249"/>
    </location>
</feature>
<feature type="compositionally biased region" description="Polar residues" evidence="1">
    <location>
        <begin position="1718"/>
        <end position="1729"/>
    </location>
</feature>
<feature type="compositionally biased region" description="Basic and acidic residues" evidence="1">
    <location>
        <begin position="1834"/>
        <end position="1843"/>
    </location>
</feature>
<feature type="compositionally biased region" description="Polar residues" evidence="1">
    <location>
        <begin position="2343"/>
        <end position="2363"/>
    </location>
</feature>
<reference evidence="2 3" key="1">
    <citation type="submission" date="2018-12" db="EMBL/GenBank/DDBJ databases">
        <title>Venturia inaequalis Genome Resource.</title>
        <authorList>
            <person name="Lichtner F.J."/>
        </authorList>
    </citation>
    <scope>NUCLEOTIDE SEQUENCE [LARGE SCALE GENOMIC DNA]</scope>
    <source>
        <strain evidence="2 3">120213</strain>
    </source>
</reference>
<feature type="compositionally biased region" description="Pro residues" evidence="1">
    <location>
        <begin position="744"/>
        <end position="759"/>
    </location>
</feature>
<feature type="compositionally biased region" description="Acidic residues" evidence="1">
    <location>
        <begin position="462"/>
        <end position="478"/>
    </location>
</feature>
<dbReference type="EMBL" id="WNWS01000399">
    <property type="protein sequence ID" value="KAE9968610.1"/>
    <property type="molecule type" value="Genomic_DNA"/>
</dbReference>
<sequence length="2477" mass="271949">MSDNGQKRKRDVEDVGDRSDDSDSDDSDDEGPPQGCSWWCCRWWHDRRRRHEVDSTTDSSDDETASSTSAESEPDEDETFPLFIVDQEEFEVVNAIVHGFTEPEPRLPLELATRADFNAANRAVQNLRTQRANEQLAWYGNNANKRYRVEKAGTRRAEPRQSKEVTDRVKQAKKDGFKVRDASSSPIDDSWVSTMDDSSFVDEPTDDKGRKKRKRSEIGSTTLLGGKTDAFKRPRNTTPRDTHATGSEQPEPSIDASGKPNRMLPLIENTVNRTLPRPLRRSNNPLTAAVKNNAVKSGVRTPAAVAGPSTGLSTPAPRPQAVAPATLLKALKNLPPTRHDDREPSEDRPLTPTMRVVNERRRALKEQKERMSGFMTGIEPPEIFPSPNTPDADHTNEKRDLRTPEELQQSFDELRKSEQIAGWGIDREREQRHREEREQQQRARQATQQAGANRDGNKQNEIEDVVDLNSDQEEEVDESQNVQKRRRSSSRDDAPPTPKRQKDGRGKEKRDADAGKKDTSKGKPFVRNSPVGTRSRSPVKVYAPPPAPPTTSHPSATPFSVVPVRPAAVVATAREKSENLRAHERLLENAGRFMTEGTPLPDIRRGITKSVTSEIRSTSRSLTGAKPQQRAVSGNGRKPVQPGPKIPGEFPVESPPESPITEKPKPPKTVTKKIVTKRLDFGTKLSKAPVQPRRVKPLPVSVDDLKKSHGDERNWPDSRKTEVLAGILSPKARVHRPTGASQRPPMPRTPWKLPYPPNTKPTNVFDRSYTDGRAPRPGGPKLFQESVFDENGTEVGRPETSSTPAVVRTVDGAGNVPYPSLPDQVDALDTSETSDTSEVVEERRLLINAIIEDEFSRMKPGGTANEIKEQWDRAGRRVYNLIGAAGDRADNAWILDLRNRMDEDLTDEQKKVRDDAIMEEEREESLRLRASAAAYRQSVNNSTHHPSRQMGITTTSGAPSAPTLGESHEDDDLDEDNEFENWNGKKRIGKKHVQANDADENPNALLQSRLNHQNMLSRDFPDVTQRRTFTQNLHMFARQLRNTGDLVPDRFLDDMANYYPAEIAALRQPGPQATGEENDEHMSVVWRVALIAEGRPAARYLRGIHFGYYDCELWDSDSEDEGDPNERLLSEEDNDLPEDDFDEGGYGRGERVYDPDIDNRGDPSPPPANPGENDGYGSDDDDNDGPPEPPPGGSKIATNSGQTDAQRTRLSTDPRRTDQHQVAPSTHTSTGQTNRTSTAPLLFGREEVPAGYGGFGSTTTAPTGRKTSITSEAARKLIEEQEKARLRQAQQKGPDGKPKKTQPTTEKRKPANGGQKRSPATGAQNVGPKVPTGPKHTRKPKSDESKELGGLTGSGGNGQMGLTSPSGTLTGPSTGGAHIDTGGIADQTGAGREGGGWNVWTPTGSGRGRDDFGRRGRGVAPVGRGRGRGHLSPAPPASLDPYAEERLQREMQRQFERAQRNQNNPYQSSTSPTTTSQPYITLQKKKQALKDMGVNLSGNDADTIERKWQNHGRPLPADTLGHSNQTEFPPSTEPIAERPVEQPTPQSNTPPGYTPARTMKDALKEAGLNYYGKDLPAIKAMYDKLLRDRDIPGRTPSTDSGARPGIPTGHLIQRQPTSSSTNRTDELPPRPGRTNTEQDFNSSEISHGSYSERLTSREEMMDYLDENRVSYDPKTANSRLSRLYQDTQRRLSQRNDRNESQGGTDHNLHGQSRPPIDQRTSGNNSTSTDRLGGSGAVAPPSMGPDEMMDYLDDQRVHYPRDSTPAVLWKIYQAVQNGGKFRKREGPPPRRKNGQSGGNPDREGSAYPAPTDTVLEDSLNAIIQGRDQRPPPTHRRNDDNDRHSRNSTPFGIDRRRRTDDDFGHGGGTWDDYQSGDDRRNSFDRRNGQGYHTPDGRDRSEGGRNQRGGYQGSGDRGGNYQGREPRGGGGYQGSGDRGGGYQGREPRGSGYQGSGGHYTDQSSHGNNSTNQKPVRDTYTPSHRGGHQEGGYRGRGNRGGRNSGGPNRGGWLQGRDSGRNSPFVDNEGDTSMDSPGPNSRTPSQAPREPRNNQYRNDNQNQDDQYWQDSNNQGGTSRARRDNSGGSGYSGSSGWKKSAKQFDPREPQTPAPPPRQPRGVWTRDSPYQLRSRAHGNNGGDGFEGNYNTNGGRRGGRGGNINGQWQRGGIPGNHQTPHTDSEGDFSMDSIESGSVYEGSGGRGGRGGRGRGGRGNRGGRGGGRAGRNAHVGGDRSGDINMDGGGTRGRGGWRGQGRGRRDGDGDIDMDGGGTKGQGGRGNRGPRRARGPRGERGGGSKGNGNGDVEMRDGGYSDHGIKSPERGRGLLVSYDGVFDVSDFLDDTFTSPVRNTGTGSSNVLIDTSSSPPSSVALIDDPISHDPIASPIRSLSVGLKDREIPRFFEEPLSPKTIPSSSPPLPRPIDINLFNENTSLKAKHAATPAIPVPDKSSSRKSKRTWTSPYRGRGTPKRHRRKSHGEEDFK</sequence>
<gene>
    <name evidence="2" type="ORF">EG328_007352</name>
</gene>
<feature type="compositionally biased region" description="Low complexity" evidence="1">
    <location>
        <begin position="1360"/>
        <end position="1376"/>
    </location>
</feature>
<feature type="region of interest" description="Disordered" evidence="1">
    <location>
        <begin position="612"/>
        <end position="767"/>
    </location>
</feature>
<feature type="compositionally biased region" description="Basic and acidic residues" evidence="1">
    <location>
        <begin position="357"/>
        <end position="371"/>
    </location>
</feature>
<evidence type="ECO:0000313" key="2">
    <source>
        <dbReference type="EMBL" id="KAE9968610.1"/>
    </source>
</evidence>
<feature type="compositionally biased region" description="Basic and acidic residues" evidence="1">
    <location>
        <begin position="1206"/>
        <end position="1219"/>
    </location>
</feature>
<feature type="compositionally biased region" description="Gly residues" evidence="1">
    <location>
        <begin position="1350"/>
        <end position="1359"/>
    </location>
</feature>
<feature type="compositionally biased region" description="Polar residues" evidence="1">
    <location>
        <begin position="1257"/>
        <end position="1271"/>
    </location>
</feature>
<feature type="compositionally biased region" description="Gly residues" evidence="1">
    <location>
        <begin position="1925"/>
        <end position="1940"/>
    </location>
</feature>
<feature type="compositionally biased region" description="Polar residues" evidence="1">
    <location>
        <begin position="1675"/>
        <end position="1686"/>
    </location>
</feature>
<feature type="compositionally biased region" description="Polar residues" evidence="1">
    <location>
        <begin position="1196"/>
        <end position="1205"/>
    </location>
</feature>
<feature type="compositionally biased region" description="Polar residues" evidence="1">
    <location>
        <begin position="1220"/>
        <end position="1239"/>
    </location>
</feature>
<feature type="compositionally biased region" description="Basic and acidic residues" evidence="1">
    <location>
        <begin position="1851"/>
        <end position="1862"/>
    </location>
</feature>
<feature type="region of interest" description="Disordered" evidence="1">
    <location>
        <begin position="813"/>
        <end position="837"/>
    </location>
</feature>
<feature type="compositionally biased region" description="Basic and acidic residues" evidence="1">
    <location>
        <begin position="1687"/>
        <end position="1699"/>
    </location>
</feature>
<feature type="compositionally biased region" description="Basic and acidic residues" evidence="1">
    <location>
        <begin position="337"/>
        <end position="349"/>
    </location>
</feature>
<feature type="compositionally biased region" description="Basic and acidic residues" evidence="1">
    <location>
        <begin position="1148"/>
        <end position="1161"/>
    </location>
</feature>
<feature type="compositionally biased region" description="Polar residues" evidence="1">
    <location>
        <begin position="2026"/>
        <end position="2041"/>
    </location>
</feature>
<feature type="region of interest" description="Disordered" evidence="1">
    <location>
        <begin position="1778"/>
        <end position="2318"/>
    </location>
</feature>
<feature type="compositionally biased region" description="Polar residues" evidence="1">
    <location>
        <begin position="612"/>
        <end position="622"/>
    </location>
</feature>
<feature type="compositionally biased region" description="Basic and acidic residues" evidence="1">
    <location>
        <begin position="1443"/>
        <end position="1459"/>
    </location>
</feature>
<feature type="region of interest" description="Disordered" evidence="1">
    <location>
        <begin position="151"/>
        <end position="261"/>
    </location>
</feature>
<feature type="compositionally biased region" description="Gly residues" evidence="1">
    <location>
        <begin position="2263"/>
        <end position="2275"/>
    </location>
</feature>
<feature type="compositionally biased region" description="Pro residues" evidence="1">
    <location>
        <begin position="2103"/>
        <end position="2112"/>
    </location>
</feature>
<accession>A0A8H3UFC6</accession>
<feature type="compositionally biased region" description="Acidic residues" evidence="1">
    <location>
        <begin position="22"/>
        <end position="31"/>
    </location>
</feature>
<feature type="compositionally biased region" description="Basic and acidic residues" evidence="1">
    <location>
        <begin position="1892"/>
        <end position="1902"/>
    </location>
</feature>
<feature type="region of interest" description="Disordered" evidence="1">
    <location>
        <begin position="1589"/>
        <end position="1654"/>
    </location>
</feature>
<feature type="region of interest" description="Disordered" evidence="1">
    <location>
        <begin position="2343"/>
        <end position="2378"/>
    </location>
</feature>
<feature type="region of interest" description="Disordered" evidence="1">
    <location>
        <begin position="1506"/>
        <end position="1557"/>
    </location>
</feature>
<feature type="compositionally biased region" description="Basic and acidic residues" evidence="1">
    <location>
        <begin position="391"/>
        <end position="405"/>
    </location>
</feature>
<feature type="compositionally biased region" description="Polar residues" evidence="1">
    <location>
        <begin position="937"/>
        <end position="958"/>
    </location>
</feature>
<evidence type="ECO:0000313" key="3">
    <source>
        <dbReference type="Proteomes" id="UP000447873"/>
    </source>
</evidence>
<feature type="compositionally biased region" description="Polar residues" evidence="1">
    <location>
        <begin position="182"/>
        <end position="197"/>
    </location>
</feature>
<feature type="compositionally biased region" description="Basic and acidic residues" evidence="1">
    <location>
        <begin position="1874"/>
        <end position="1885"/>
    </location>
</feature>
<feature type="compositionally biased region" description="Gly residues" evidence="1">
    <location>
        <begin position="1990"/>
        <end position="2009"/>
    </location>
</feature>
<feature type="compositionally biased region" description="Basic and acidic residues" evidence="1">
    <location>
        <begin position="703"/>
        <end position="722"/>
    </location>
</feature>
<feature type="compositionally biased region" description="Acidic residues" evidence="1">
    <location>
        <begin position="968"/>
        <end position="979"/>
    </location>
</feature>
<name>A0A8H3UFC6_VENIN</name>